<dbReference type="NCBIfam" id="TIGR00362">
    <property type="entry name" value="DnaA"/>
    <property type="match status" value="1"/>
</dbReference>
<dbReference type="SMART" id="SM00760">
    <property type="entry name" value="Bac_DnaA_C"/>
    <property type="match status" value="1"/>
</dbReference>
<feature type="region of interest" description="Domain IV, binds dsDNA" evidence="8">
    <location>
        <begin position="340"/>
        <end position="460"/>
    </location>
</feature>
<protein>
    <recommendedName>
        <fullName evidence="8 9">Chromosomal replication initiator protein DnaA</fullName>
    </recommendedName>
</protein>
<dbReference type="GO" id="GO:0006275">
    <property type="term" value="P:regulation of DNA replication"/>
    <property type="evidence" value="ECO:0007669"/>
    <property type="project" value="UniProtKB-UniRule"/>
</dbReference>
<evidence type="ECO:0000256" key="4">
    <source>
        <dbReference type="ARBA" id="ARBA00022741"/>
    </source>
</evidence>
<dbReference type="InterPro" id="IPR001957">
    <property type="entry name" value="Chromosome_initiator_DnaA"/>
</dbReference>
<dbReference type="InterPro" id="IPR020591">
    <property type="entry name" value="Chromosome_initiator_DnaA-like"/>
</dbReference>
<evidence type="ECO:0000256" key="5">
    <source>
        <dbReference type="ARBA" id="ARBA00022840"/>
    </source>
</evidence>
<feature type="domain" description="Chromosomal replication initiator DnaA C-terminal" evidence="13">
    <location>
        <begin position="368"/>
        <end position="437"/>
    </location>
</feature>
<dbReference type="SUPFAM" id="SSF48295">
    <property type="entry name" value="TrpR-like"/>
    <property type="match status" value="1"/>
</dbReference>
<dbReference type="GO" id="GO:0008289">
    <property type="term" value="F:lipid binding"/>
    <property type="evidence" value="ECO:0007669"/>
    <property type="project" value="UniProtKB-KW"/>
</dbReference>
<dbReference type="Pfam" id="PF11638">
    <property type="entry name" value="DnaA_N"/>
    <property type="match status" value="1"/>
</dbReference>
<keyword evidence="7 8" id="KW-0238">DNA-binding</keyword>
<dbReference type="AlphaFoldDB" id="A0A2H0W0D8"/>
<evidence type="ECO:0000256" key="6">
    <source>
        <dbReference type="ARBA" id="ARBA00023121"/>
    </source>
</evidence>
<dbReference type="SMART" id="SM00382">
    <property type="entry name" value="AAA"/>
    <property type="match status" value="1"/>
</dbReference>
<organism evidence="14 15">
    <name type="scientific">Candidatus Buchananbacteria bacterium CG10_big_fil_rev_8_21_14_0_10_42_9</name>
    <dbReference type="NCBI Taxonomy" id="1974526"/>
    <lineage>
        <taxon>Bacteria</taxon>
        <taxon>Candidatus Buchananiibacteriota</taxon>
    </lineage>
</organism>
<dbReference type="EMBL" id="PEZZ01000034">
    <property type="protein sequence ID" value="PIS04845.1"/>
    <property type="molecule type" value="Genomic_DNA"/>
</dbReference>
<evidence type="ECO:0000256" key="8">
    <source>
        <dbReference type="HAMAP-Rule" id="MF_00377"/>
    </source>
</evidence>
<evidence type="ECO:0000256" key="11">
    <source>
        <dbReference type="RuleBase" id="RU004227"/>
    </source>
</evidence>
<comment type="subunit">
    <text evidence="8">Oligomerizes as a right-handed, spiral filament on DNA at oriC.</text>
</comment>
<dbReference type="InterPro" id="IPR038454">
    <property type="entry name" value="DnaA_N_sf"/>
</dbReference>
<evidence type="ECO:0000256" key="7">
    <source>
        <dbReference type="ARBA" id="ARBA00023125"/>
    </source>
</evidence>
<evidence type="ECO:0000256" key="9">
    <source>
        <dbReference type="NCBIfam" id="TIGR00362"/>
    </source>
</evidence>
<feature type="binding site" evidence="8">
    <location>
        <position position="168"/>
    </location>
    <ligand>
        <name>ATP</name>
        <dbReference type="ChEBI" id="CHEBI:30616"/>
    </ligand>
</feature>
<feature type="region of interest" description="Domain I, interacts with DnaA modulators" evidence="8">
    <location>
        <begin position="1"/>
        <end position="92"/>
    </location>
</feature>
<accession>A0A2H0W0D8</accession>
<evidence type="ECO:0000259" key="13">
    <source>
        <dbReference type="SMART" id="SM00760"/>
    </source>
</evidence>
<dbReference type="GO" id="GO:0005886">
    <property type="term" value="C:plasma membrane"/>
    <property type="evidence" value="ECO:0007669"/>
    <property type="project" value="TreeGrafter"/>
</dbReference>
<dbReference type="CDD" id="cd06571">
    <property type="entry name" value="Bac_DnaA_C"/>
    <property type="match status" value="1"/>
</dbReference>
<dbReference type="InterPro" id="IPR013317">
    <property type="entry name" value="DnaA_dom"/>
</dbReference>
<comment type="caution">
    <text evidence="8">Lacks conserved residue(s) required for the propagation of feature annotation.</text>
</comment>
<keyword evidence="3 8" id="KW-0235">DNA replication</keyword>
<dbReference type="GO" id="GO:0005737">
    <property type="term" value="C:cytoplasm"/>
    <property type="evidence" value="ECO:0007669"/>
    <property type="project" value="UniProtKB-SubCell"/>
</dbReference>
<dbReference type="GO" id="GO:0003688">
    <property type="term" value="F:DNA replication origin binding"/>
    <property type="evidence" value="ECO:0007669"/>
    <property type="project" value="UniProtKB-UniRule"/>
</dbReference>
<dbReference type="Gene3D" id="3.30.300.180">
    <property type="match status" value="1"/>
</dbReference>
<comment type="caution">
    <text evidence="14">The sequence shown here is derived from an EMBL/GenBank/DDBJ whole genome shotgun (WGS) entry which is preliminary data.</text>
</comment>
<dbReference type="InterPro" id="IPR027417">
    <property type="entry name" value="P-loop_NTPase"/>
</dbReference>
<proteinExistence type="inferred from homology"/>
<feature type="binding site" evidence="8">
    <location>
        <position position="170"/>
    </location>
    <ligand>
        <name>ATP</name>
        <dbReference type="ChEBI" id="CHEBI:30616"/>
    </ligand>
</feature>
<evidence type="ECO:0000256" key="1">
    <source>
        <dbReference type="ARBA" id="ARBA00006583"/>
    </source>
</evidence>
<dbReference type="InterPro" id="IPR010921">
    <property type="entry name" value="Trp_repressor/repl_initiator"/>
</dbReference>
<feature type="domain" description="AAA+ ATPase" evidence="12">
    <location>
        <begin position="157"/>
        <end position="287"/>
    </location>
</feature>
<feature type="binding site" evidence="8">
    <location>
        <position position="172"/>
    </location>
    <ligand>
        <name>ATP</name>
        <dbReference type="ChEBI" id="CHEBI:30616"/>
    </ligand>
</feature>
<comment type="subcellular location">
    <subcellularLocation>
        <location evidence="8">Cytoplasm</location>
    </subcellularLocation>
</comment>
<dbReference type="CDD" id="cd00009">
    <property type="entry name" value="AAA"/>
    <property type="match status" value="1"/>
</dbReference>
<sequence>MTMNKKQLWQATLGELELVLSKANFITWFKNTFITAYDGGRLTVAVPNTFTKAWLEKKYHMVIIRALQKITNNEVREVVYKVETQKPEFSENTMPRQDGDAGVATVEASSATATDTATVIEQDGLNPRFNFSAFVVGKSNELACAACQSIAERPGGSYNPLFLYGGVGLGKTHLMQAIGNALKTQSPKRKILYVTCEKFTNDFIQSVKTNPNKFKDLYRSVDVLLIDDIQFLAGKDGTQEAFFYTFNELHQNNKQIVMSSDRPPKAIPGLENRLVSRFEMGMMADVNIPDLETRIAILETKCQERNFNLSNEVINFLASNIQNNIRELEGALNKLMAHQQLYKKKIDKESAKTILASLTAAPAKKTVTPKQIINTVSDFYDIEIDDLLGDCRKKNLAVPRQIVMFLMREEINTSYPSIGQFVGNRDHTTAMHAYSKISKAVNEDEKIKQDITFIRERLYS</sequence>
<dbReference type="Pfam" id="PF08299">
    <property type="entry name" value="Bac_DnaA_C"/>
    <property type="match status" value="1"/>
</dbReference>
<evidence type="ECO:0000256" key="10">
    <source>
        <dbReference type="RuleBase" id="RU000577"/>
    </source>
</evidence>
<feature type="binding site" evidence="8">
    <location>
        <position position="171"/>
    </location>
    <ligand>
        <name>ATP</name>
        <dbReference type="ChEBI" id="CHEBI:30616"/>
    </ligand>
</feature>
<comment type="function">
    <text evidence="8 10">Plays an essential role in the initiation and regulation of chromosomal replication. ATP-DnaA binds to the origin of replication (oriC) to initiate formation of the DNA replication initiation complex once per cell cycle. Binds the DnaA box (a 9 base pair repeat at the origin) and separates the double-stranded (ds)DNA. Forms a right-handed helical filament on oriC DNA; dsDNA binds to the exterior of the filament while single-stranded (ss)DNA is stabiized in the filament's interior. The ATP-DnaA-oriC complex binds and stabilizes one strand of the AT-rich DNA unwinding element (DUE), permitting loading of DNA polymerase. After initiation quickly degrades to an ADP-DnaA complex that is not apt for DNA replication. Binds acidic phospholipids.</text>
</comment>
<dbReference type="PANTHER" id="PTHR30050:SF2">
    <property type="entry name" value="CHROMOSOMAL REPLICATION INITIATOR PROTEIN DNAA"/>
    <property type="match status" value="1"/>
</dbReference>
<dbReference type="PRINTS" id="PR00051">
    <property type="entry name" value="DNAA"/>
</dbReference>
<dbReference type="Gene3D" id="1.10.1750.10">
    <property type="match status" value="1"/>
</dbReference>
<dbReference type="InterPro" id="IPR003593">
    <property type="entry name" value="AAA+_ATPase"/>
</dbReference>
<keyword evidence="5 8" id="KW-0067">ATP-binding</keyword>
<gene>
    <name evidence="8 14" type="primary">dnaA</name>
    <name evidence="14" type="ORF">COT81_04275</name>
</gene>
<dbReference type="Gene3D" id="1.10.8.60">
    <property type="match status" value="1"/>
</dbReference>
<dbReference type="GO" id="GO:0005524">
    <property type="term" value="F:ATP binding"/>
    <property type="evidence" value="ECO:0007669"/>
    <property type="project" value="UniProtKB-UniRule"/>
</dbReference>
<comment type="similarity">
    <text evidence="1 8 11">Belongs to the DnaA family.</text>
</comment>
<evidence type="ECO:0000313" key="15">
    <source>
        <dbReference type="Proteomes" id="UP000230935"/>
    </source>
</evidence>
<dbReference type="HAMAP" id="MF_00377">
    <property type="entry name" value="DnaA_bact"/>
    <property type="match status" value="1"/>
</dbReference>
<dbReference type="FunFam" id="3.40.50.300:FF:000668">
    <property type="entry name" value="Chromosomal replication initiator protein DnaA"/>
    <property type="match status" value="1"/>
</dbReference>
<dbReference type="Pfam" id="PF00308">
    <property type="entry name" value="Bac_DnaA"/>
    <property type="match status" value="1"/>
</dbReference>
<dbReference type="PANTHER" id="PTHR30050">
    <property type="entry name" value="CHROMOSOMAL REPLICATION INITIATOR PROTEIN DNAA"/>
    <property type="match status" value="1"/>
</dbReference>
<dbReference type="Gene3D" id="3.40.50.300">
    <property type="entry name" value="P-loop containing nucleotide triphosphate hydrolases"/>
    <property type="match status" value="1"/>
</dbReference>
<dbReference type="SUPFAM" id="SSF52540">
    <property type="entry name" value="P-loop containing nucleoside triphosphate hydrolases"/>
    <property type="match status" value="1"/>
</dbReference>
<evidence type="ECO:0000313" key="14">
    <source>
        <dbReference type="EMBL" id="PIS04845.1"/>
    </source>
</evidence>
<dbReference type="GO" id="GO:0006270">
    <property type="term" value="P:DNA replication initiation"/>
    <property type="evidence" value="ECO:0007669"/>
    <property type="project" value="UniProtKB-UniRule"/>
</dbReference>
<keyword evidence="6 8" id="KW-0446">Lipid-binding</keyword>
<reference evidence="15" key="1">
    <citation type="submission" date="2017-09" db="EMBL/GenBank/DDBJ databases">
        <title>Depth-based differentiation of microbial function through sediment-hosted aquifers and enrichment of novel symbionts in the deep terrestrial subsurface.</title>
        <authorList>
            <person name="Probst A.J."/>
            <person name="Ladd B."/>
            <person name="Jarett J.K."/>
            <person name="Geller-Mcgrath D.E."/>
            <person name="Sieber C.M.K."/>
            <person name="Emerson J.B."/>
            <person name="Anantharaman K."/>
            <person name="Thomas B.C."/>
            <person name="Malmstrom R."/>
            <person name="Stieglmeier M."/>
            <person name="Klingl A."/>
            <person name="Woyke T."/>
            <person name="Ryan C.M."/>
            <person name="Banfield J.F."/>
        </authorList>
    </citation>
    <scope>NUCLEOTIDE SEQUENCE [LARGE SCALE GENOMIC DNA]</scope>
</reference>
<evidence type="ECO:0000259" key="12">
    <source>
        <dbReference type="SMART" id="SM00382"/>
    </source>
</evidence>
<keyword evidence="4 8" id="KW-0547">Nucleotide-binding</keyword>
<name>A0A2H0W0D8_9BACT</name>
<dbReference type="InterPro" id="IPR013159">
    <property type="entry name" value="DnaA_C"/>
</dbReference>
<comment type="domain">
    <text evidence="8">Domain I is involved in oligomerization and binding regulators, domain II is flexibile and of varying length in different bacteria, domain III forms the AAA+ region, while domain IV binds dsDNA.</text>
</comment>
<dbReference type="Proteomes" id="UP000230935">
    <property type="component" value="Unassembled WGS sequence"/>
</dbReference>
<keyword evidence="2 8" id="KW-0963">Cytoplasm</keyword>
<dbReference type="InterPro" id="IPR024633">
    <property type="entry name" value="DnaA_N_dom"/>
</dbReference>
<evidence type="ECO:0000256" key="2">
    <source>
        <dbReference type="ARBA" id="ARBA00022490"/>
    </source>
</evidence>
<evidence type="ECO:0000256" key="3">
    <source>
        <dbReference type="ARBA" id="ARBA00022705"/>
    </source>
</evidence>